<dbReference type="InterPro" id="IPR000515">
    <property type="entry name" value="MetI-like"/>
</dbReference>
<feature type="domain" description="ABC transmembrane type-1" evidence="8">
    <location>
        <begin position="80"/>
        <end position="262"/>
    </location>
</feature>
<dbReference type="Proteomes" id="UP000636264">
    <property type="component" value="Unassembled WGS sequence"/>
</dbReference>
<evidence type="ECO:0000256" key="4">
    <source>
        <dbReference type="ARBA" id="ARBA00022692"/>
    </source>
</evidence>
<gene>
    <name evidence="9" type="ORF">GCM10011385_31920</name>
</gene>
<protein>
    <submittedName>
        <fullName evidence="9">ABC transporter permease</fullName>
    </submittedName>
</protein>
<dbReference type="Gene3D" id="1.10.3720.10">
    <property type="entry name" value="MetI-like"/>
    <property type="match status" value="1"/>
</dbReference>
<comment type="subcellular location">
    <subcellularLocation>
        <location evidence="1 7">Cell membrane</location>
        <topology evidence="1 7">Multi-pass membrane protein</topology>
    </subcellularLocation>
</comment>
<evidence type="ECO:0000256" key="5">
    <source>
        <dbReference type="ARBA" id="ARBA00022989"/>
    </source>
</evidence>
<dbReference type="EMBL" id="BMIF01000010">
    <property type="protein sequence ID" value="GGA75484.1"/>
    <property type="molecule type" value="Genomic_DNA"/>
</dbReference>
<comment type="caution">
    <text evidence="9">The sequence shown here is derived from an EMBL/GenBank/DDBJ whole genome shotgun (WGS) entry which is preliminary data.</text>
</comment>
<keyword evidence="10" id="KW-1185">Reference proteome</keyword>
<keyword evidence="2 7" id="KW-0813">Transport</keyword>
<evidence type="ECO:0000259" key="8">
    <source>
        <dbReference type="PROSITE" id="PS50928"/>
    </source>
</evidence>
<dbReference type="AlphaFoldDB" id="A0A916RXE5"/>
<dbReference type="PANTHER" id="PTHR30151:SF38">
    <property type="entry name" value="ALIPHATIC SULFONATES TRANSPORT PERMEASE PROTEIN SSUC-RELATED"/>
    <property type="match status" value="1"/>
</dbReference>
<dbReference type="InterPro" id="IPR035906">
    <property type="entry name" value="MetI-like_sf"/>
</dbReference>
<evidence type="ECO:0000256" key="2">
    <source>
        <dbReference type="ARBA" id="ARBA00022448"/>
    </source>
</evidence>
<feature type="transmembrane region" description="Helical" evidence="7">
    <location>
        <begin position="76"/>
        <end position="101"/>
    </location>
</feature>
<dbReference type="GO" id="GO:0005886">
    <property type="term" value="C:plasma membrane"/>
    <property type="evidence" value="ECO:0007669"/>
    <property type="project" value="UniProtKB-SubCell"/>
</dbReference>
<evidence type="ECO:0000256" key="1">
    <source>
        <dbReference type="ARBA" id="ARBA00004651"/>
    </source>
</evidence>
<feature type="transmembrane region" description="Helical" evidence="7">
    <location>
        <begin position="113"/>
        <end position="138"/>
    </location>
</feature>
<evidence type="ECO:0000313" key="10">
    <source>
        <dbReference type="Proteomes" id="UP000636264"/>
    </source>
</evidence>
<feature type="transmembrane region" description="Helical" evidence="7">
    <location>
        <begin position="187"/>
        <end position="211"/>
    </location>
</feature>
<feature type="transmembrane region" description="Helical" evidence="7">
    <location>
        <begin position="32"/>
        <end position="52"/>
    </location>
</feature>
<keyword evidence="6 7" id="KW-0472">Membrane</keyword>
<evidence type="ECO:0000256" key="6">
    <source>
        <dbReference type="ARBA" id="ARBA00023136"/>
    </source>
</evidence>
<comment type="similarity">
    <text evidence="7">Belongs to the binding-protein-dependent transport system permease family.</text>
</comment>
<feature type="transmembrane region" description="Helical" evidence="7">
    <location>
        <begin position="144"/>
        <end position="161"/>
    </location>
</feature>
<dbReference type="GO" id="GO:0055085">
    <property type="term" value="P:transmembrane transport"/>
    <property type="evidence" value="ECO:0007669"/>
    <property type="project" value="InterPro"/>
</dbReference>
<evidence type="ECO:0000313" key="9">
    <source>
        <dbReference type="EMBL" id="GGA75484.1"/>
    </source>
</evidence>
<dbReference type="PROSITE" id="PS50928">
    <property type="entry name" value="ABC_TM1"/>
    <property type="match status" value="1"/>
</dbReference>
<reference evidence="9" key="1">
    <citation type="journal article" date="2014" name="Int. J. Syst. Evol. Microbiol.">
        <title>Complete genome sequence of Corynebacterium casei LMG S-19264T (=DSM 44701T), isolated from a smear-ripened cheese.</title>
        <authorList>
            <consortium name="US DOE Joint Genome Institute (JGI-PGF)"/>
            <person name="Walter F."/>
            <person name="Albersmeier A."/>
            <person name="Kalinowski J."/>
            <person name="Ruckert C."/>
        </authorList>
    </citation>
    <scope>NUCLEOTIDE SEQUENCE</scope>
    <source>
        <strain evidence="9">CGMCC 1.15320</strain>
    </source>
</reference>
<reference evidence="9" key="2">
    <citation type="submission" date="2020-09" db="EMBL/GenBank/DDBJ databases">
        <authorList>
            <person name="Sun Q."/>
            <person name="Zhou Y."/>
        </authorList>
    </citation>
    <scope>NUCLEOTIDE SEQUENCE</scope>
    <source>
        <strain evidence="9">CGMCC 1.15320</strain>
    </source>
</reference>
<dbReference type="PANTHER" id="PTHR30151">
    <property type="entry name" value="ALKANE SULFONATE ABC TRANSPORTER-RELATED, MEMBRANE SUBUNIT"/>
    <property type="match status" value="1"/>
</dbReference>
<name>A0A916RXE5_9HYPH</name>
<dbReference type="SUPFAM" id="SSF161098">
    <property type="entry name" value="MetI-like"/>
    <property type="match status" value="1"/>
</dbReference>
<organism evidence="9 10">
    <name type="scientific">Nitratireductor aestuarii</name>
    <dbReference type="NCBI Taxonomy" id="1735103"/>
    <lineage>
        <taxon>Bacteria</taxon>
        <taxon>Pseudomonadati</taxon>
        <taxon>Pseudomonadota</taxon>
        <taxon>Alphaproteobacteria</taxon>
        <taxon>Hyphomicrobiales</taxon>
        <taxon>Phyllobacteriaceae</taxon>
        <taxon>Nitratireductor</taxon>
    </lineage>
</organism>
<dbReference type="Pfam" id="PF00528">
    <property type="entry name" value="BPD_transp_1"/>
    <property type="match status" value="1"/>
</dbReference>
<feature type="transmembrane region" description="Helical" evidence="7">
    <location>
        <begin position="242"/>
        <end position="264"/>
    </location>
</feature>
<evidence type="ECO:0000256" key="7">
    <source>
        <dbReference type="RuleBase" id="RU363032"/>
    </source>
</evidence>
<proteinExistence type="inferred from homology"/>
<keyword evidence="3" id="KW-1003">Cell membrane</keyword>
<dbReference type="RefSeq" id="WP_188722095.1">
    <property type="nucleotide sequence ID" value="NZ_BMIF01000010.1"/>
</dbReference>
<keyword evidence="4 7" id="KW-0812">Transmembrane</keyword>
<sequence>MAITTFFSSVAASGRELTLSDIINAEQTRNTAISLLSVLALVGIWQVGAWSLPSSVLPAPTTVVQALAANLAKPDIWIDIGITLSRIAAAFLISMCVALVLGFSMALSKTAGVFFHVWIVCGITVPALVTILTLYMIIGLNDTAAVIGAAAPVIPVLAINIREGVKGIDPRLLGMAQAFRAKRRQQFASVMVPQIAPMLLASTRFGIGLIWKMVLFVELLGRGSGVGYRIEFFYQMFNMTEVLAYALSFVFVMLFIEVAILGTIERRIFRWKKQ</sequence>
<accession>A0A916RXE5</accession>
<evidence type="ECO:0000256" key="3">
    <source>
        <dbReference type="ARBA" id="ARBA00022475"/>
    </source>
</evidence>
<keyword evidence="5 7" id="KW-1133">Transmembrane helix</keyword>